<evidence type="ECO:0000313" key="2">
    <source>
        <dbReference type="EMBL" id="CAD98661.1"/>
    </source>
</evidence>
<name>A0A7G2HK44_CRYPV</name>
<protein>
    <submittedName>
        <fullName evidence="2">Uncharacterized protein</fullName>
    </submittedName>
</protein>
<organism evidence="2 3">
    <name type="scientific">Cryptosporidium parvum</name>
    <dbReference type="NCBI Taxonomy" id="5807"/>
    <lineage>
        <taxon>Eukaryota</taxon>
        <taxon>Sar</taxon>
        <taxon>Alveolata</taxon>
        <taxon>Apicomplexa</taxon>
        <taxon>Conoidasida</taxon>
        <taxon>Coccidia</taxon>
        <taxon>Eucoccidiorida</taxon>
        <taxon>Eimeriorina</taxon>
        <taxon>Cryptosporidiidae</taxon>
        <taxon>Cryptosporidium</taxon>
    </lineage>
</organism>
<feature type="region of interest" description="Disordered" evidence="1">
    <location>
        <begin position="185"/>
        <end position="224"/>
    </location>
</feature>
<feature type="region of interest" description="Disordered" evidence="1">
    <location>
        <begin position="1025"/>
        <end position="1045"/>
    </location>
</feature>
<dbReference type="Proteomes" id="UP000242991">
    <property type="component" value="Chromosome 6"/>
</dbReference>
<dbReference type="Gene3D" id="1.20.5.2050">
    <property type="match status" value="1"/>
</dbReference>
<feature type="compositionally biased region" description="Low complexity" evidence="1">
    <location>
        <begin position="140"/>
        <end position="151"/>
    </location>
</feature>
<dbReference type="EMBL" id="BX538350">
    <property type="protein sequence ID" value="CAD98661.1"/>
    <property type="molecule type" value="Genomic_DNA"/>
</dbReference>
<feature type="compositionally biased region" description="Basic and acidic residues" evidence="1">
    <location>
        <begin position="305"/>
        <end position="320"/>
    </location>
</feature>
<feature type="region of interest" description="Disordered" evidence="1">
    <location>
        <begin position="303"/>
        <end position="327"/>
    </location>
</feature>
<evidence type="ECO:0000256" key="1">
    <source>
        <dbReference type="SAM" id="MobiDB-lite"/>
    </source>
</evidence>
<dbReference type="VEuPathDB" id="CryptoDB:CPATCC_0012620"/>
<proteinExistence type="predicted"/>
<evidence type="ECO:0000313" key="3">
    <source>
        <dbReference type="Proteomes" id="UP000242991"/>
    </source>
</evidence>
<reference evidence="2 3" key="1">
    <citation type="journal article" date="2003" name="Genome Res.">
        <title>Integrated mapping, chromosomal sequencing and sequence analysis of Cryptosporidium parvum.</title>
        <authorList>
            <person name="Bankier A.T."/>
            <person name="Spriggs H.F."/>
            <person name="Fartmann B."/>
            <person name="Konfortov B.A."/>
            <person name="Madera M."/>
            <person name="Vogel C."/>
            <person name="Teichmann S.A."/>
            <person name="Ivens A."/>
            <person name="Dear P.H."/>
        </authorList>
    </citation>
    <scope>NUCLEOTIDE SEQUENCE [LARGE SCALE GENOMIC DNA]</scope>
    <source>
        <strain evidence="2 3">Iowa</strain>
    </source>
</reference>
<feature type="region of interest" description="Disordered" evidence="1">
    <location>
        <begin position="136"/>
        <end position="163"/>
    </location>
</feature>
<gene>
    <name evidence="2" type="ORF">1MB.71</name>
</gene>
<accession>A0A7G2HK44</accession>
<dbReference type="VEuPathDB" id="CryptoDB:CPATCC_0012610"/>
<sequence length="1314" mass="148313">MQHFYNGYLPSINCGTSSSSSSASSFAASNRIANTGSSPNISLSNDLNPYLQQTLNKLPVALNPNLPYLQHSMIAFANRIPYQTTPEVQTNNPNLTELLESIGSDFRLDQNKSNEEELISSGYNGGLSEELNPTDFTELSSSGSSTVSSSSMTDAFPTSQSSSSLIQTIDEEHLTGIIKTTISDSSVQKPLQTKRERAVRTSKNKLSGSSSHGGVGASSSSNSGGISAQDLDKAISLTNKGFRSLSLKGIYYDRRNHGWQVRIRKRQTEISRYFSAKRYGVEKSYEMALRFYQVNIIGNFGNDSKSARNSENSRRLDGKSDNQVSPILSKDGQNELFERQISGQKSLESQITDSASVNGTNIFKNISSNSRICNNYIDGSFKPLNTDSVPLNGNLNNLLSFPSQGDLDVNSQLLSHYITNNILNNILVNQIIANNLFASTMMNVRNAVNLQGTTGLPIHCFSKVATPQPPAQQYGTNFTTCVNSPNIVPSTPIINPSMGIVSYNNDSQLMLKDIISNALSDSEGLWKGIYYDNRNKGWKLCLDGYAEKFFGSMEFGEIESLTLVLACKLNVFKFNCDVSQIRPTISNSIAVLQKVMAINNEAYHESPLSDGKSFIEDEGKKTAKNLLDSTLREKMDSFSLTELTEFISVSQQIKQIINNGVLRSGYQTLSSINYNEGIPFVQPMTADNLKHSLNFRQPSLNNFFDSSAFLQSVNNNQSLLYGQFLLNNQNQFGMFVLSSLSLTNVTAHKINNVISKKSLISGEDFYDYEKIAVSLTERVSNGTEKSGHEPLPIENSTFNFIVIMANEKIEELVGDLLGNKEKMLFFFNDIAFLKDNCIELKSGSYEFQQQPSSRRLMQRSEVKSESEFLFDVDQGDANKASENCEIPLQKPDGTDLEVLEKLVDNTEEKKSSCCGKKKSKFKELEAEIQNNFEELFENNNSSKLDGFNITEIVQSKDDNISFKIEINDKASIFDEILEALKNESESIISYDSIEERNLSNSELKEALRETEKEINNKKVEMRGLKEVSDSEITSSRSRSKSLRSTRSENQINLKIKNEISGISLYNISETLTYRFIQTENKELKSYFTPTKTKLLYLAIYEYLVVYSTLEDNLEKVVEIINGKNGISKLHSFFGNYINFASMKYVFEQYFAKFDYIQERRLYYKSDFTRFMLNLIINKSDPKLTSPIFNLKLEIVTMIIFYSEDDLQVQKIVIQKEINDTNKQMFYRDNVFFNFLLVKHFSFGENDKILKTNEVIVRNRNNNPLDRPKQCFIQVKRLLLGENNFHKFQNNEEILKVVCLQTYGLLGLYSTFDRL</sequence>